<evidence type="ECO:0000313" key="1">
    <source>
        <dbReference type="EMBL" id="KKR70182.1"/>
    </source>
</evidence>
<gene>
    <name evidence="1" type="ORF">UU14_C0055G0004</name>
</gene>
<reference evidence="1 2" key="1">
    <citation type="journal article" date="2015" name="Nature">
        <title>rRNA introns, odd ribosomes, and small enigmatic genomes across a large radiation of phyla.</title>
        <authorList>
            <person name="Brown C.T."/>
            <person name="Hug L.A."/>
            <person name="Thomas B.C."/>
            <person name="Sharon I."/>
            <person name="Castelle C.J."/>
            <person name="Singh A."/>
            <person name="Wilkins M.J."/>
            <person name="Williams K.H."/>
            <person name="Banfield J.F."/>
        </authorList>
    </citation>
    <scope>NUCLEOTIDE SEQUENCE [LARGE SCALE GENOMIC DNA]</scope>
</reference>
<comment type="caution">
    <text evidence="1">The sequence shown here is derived from an EMBL/GenBank/DDBJ whole genome shotgun (WGS) entry which is preliminary data.</text>
</comment>
<accession>A0A0G0W4J8</accession>
<evidence type="ECO:0000313" key="2">
    <source>
        <dbReference type="Proteomes" id="UP000034664"/>
    </source>
</evidence>
<dbReference type="EMBL" id="LBZM01000055">
    <property type="protein sequence ID" value="KKR70182.1"/>
    <property type="molecule type" value="Genomic_DNA"/>
</dbReference>
<proteinExistence type="predicted"/>
<organism evidence="1 2">
    <name type="scientific">Candidatus Roizmanbacteria bacterium GW2011_GWB1_40_7</name>
    <dbReference type="NCBI Taxonomy" id="1618482"/>
    <lineage>
        <taxon>Bacteria</taxon>
        <taxon>Candidatus Roizmaniibacteriota</taxon>
    </lineage>
</organism>
<name>A0A0G0W4J8_9BACT</name>
<dbReference type="Proteomes" id="UP000034664">
    <property type="component" value="Unassembled WGS sequence"/>
</dbReference>
<sequence>MIIIDGKKLANEILNQLKKEVRKLPRRLSVGAVFISQLVNL</sequence>
<dbReference type="AlphaFoldDB" id="A0A0G0W4J8"/>
<protein>
    <submittedName>
        <fullName evidence="1">Uncharacterized protein</fullName>
    </submittedName>
</protein>